<sequence>MIKLPSVPMALKQLFKKPATNFFPAKNLPPSITGFLEAVTAGKASIHPPISTPEKYRGKIVYDRNTCIGCKMCIRVCPANAIEFIPETKRIRIWVTQCIFCSQCNDICPKDCLHMSPEFLLATEDRFAESQIVE</sequence>
<dbReference type="GeneID" id="97609693"/>
<keyword evidence="3" id="KW-0874">Quinone</keyword>
<dbReference type="SUPFAM" id="SSF54862">
    <property type="entry name" value="4Fe-4S ferredoxins"/>
    <property type="match status" value="1"/>
</dbReference>
<keyword evidence="7" id="KW-0408">Iron</keyword>
<dbReference type="EMBL" id="QGMZ01000010">
    <property type="protein sequence ID" value="PWR75388.1"/>
    <property type="molecule type" value="Genomic_DNA"/>
</dbReference>
<dbReference type="OrthoDB" id="23833at2157"/>
<dbReference type="GO" id="GO:0016651">
    <property type="term" value="F:oxidoreductase activity, acting on NAD(P)H"/>
    <property type="evidence" value="ECO:0007669"/>
    <property type="project" value="InterPro"/>
</dbReference>
<evidence type="ECO:0000256" key="2">
    <source>
        <dbReference type="ARBA" id="ARBA00022485"/>
    </source>
</evidence>
<dbReference type="RefSeq" id="WP_109939907.1">
    <property type="nucleotide sequence ID" value="NZ_CP176366.1"/>
</dbReference>
<evidence type="ECO:0000256" key="5">
    <source>
        <dbReference type="ARBA" id="ARBA00022737"/>
    </source>
</evidence>
<dbReference type="Gene3D" id="3.30.70.3270">
    <property type="match status" value="1"/>
</dbReference>
<comment type="caution">
    <text evidence="13">The sequence shown here is derived from an EMBL/GenBank/DDBJ whole genome shotgun (WGS) entry which is preliminary data.</text>
</comment>
<dbReference type="InterPro" id="IPR010226">
    <property type="entry name" value="NADH_quinone_OxRdtase_chainI"/>
</dbReference>
<dbReference type="GO" id="GO:0051539">
    <property type="term" value="F:4 iron, 4 sulfur cluster binding"/>
    <property type="evidence" value="ECO:0007669"/>
    <property type="project" value="UniProtKB-KW"/>
</dbReference>
<feature type="domain" description="4Fe-4S ferredoxin-type" evidence="12">
    <location>
        <begin position="58"/>
        <end position="87"/>
    </location>
</feature>
<evidence type="ECO:0000313" key="13">
    <source>
        <dbReference type="EMBL" id="PWR75388.1"/>
    </source>
</evidence>
<proteinExistence type="predicted"/>
<evidence type="ECO:0000256" key="11">
    <source>
        <dbReference type="ARBA" id="ARBA00023136"/>
    </source>
</evidence>
<evidence type="ECO:0000256" key="4">
    <source>
        <dbReference type="ARBA" id="ARBA00022723"/>
    </source>
</evidence>
<keyword evidence="2" id="KW-0004">4Fe-4S</keyword>
<keyword evidence="1" id="KW-1003">Cell membrane</keyword>
<evidence type="ECO:0000256" key="7">
    <source>
        <dbReference type="ARBA" id="ARBA00023004"/>
    </source>
</evidence>
<dbReference type="GO" id="GO:0046872">
    <property type="term" value="F:metal ion binding"/>
    <property type="evidence" value="ECO:0007669"/>
    <property type="project" value="UniProtKB-KW"/>
</dbReference>
<dbReference type="Proteomes" id="UP000245934">
    <property type="component" value="Unassembled WGS sequence"/>
</dbReference>
<gene>
    <name evidence="13" type="ORF">DLD82_04425</name>
</gene>
<dbReference type="InterPro" id="IPR017900">
    <property type="entry name" value="4Fe4S_Fe_S_CS"/>
</dbReference>
<evidence type="ECO:0000256" key="6">
    <source>
        <dbReference type="ARBA" id="ARBA00022967"/>
    </source>
</evidence>
<dbReference type="PROSITE" id="PS51379">
    <property type="entry name" value="4FE4S_FER_2"/>
    <property type="match status" value="2"/>
</dbReference>
<organism evidence="13 14">
    <name type="scientific">Methanospirillum stamsii</name>
    <dbReference type="NCBI Taxonomy" id="1277351"/>
    <lineage>
        <taxon>Archaea</taxon>
        <taxon>Methanobacteriati</taxon>
        <taxon>Methanobacteriota</taxon>
        <taxon>Stenosarchaea group</taxon>
        <taxon>Methanomicrobia</taxon>
        <taxon>Methanomicrobiales</taxon>
        <taxon>Methanospirillaceae</taxon>
        <taxon>Methanospirillum</taxon>
    </lineage>
</organism>
<dbReference type="PROSITE" id="PS00198">
    <property type="entry name" value="4FE4S_FER_1"/>
    <property type="match status" value="2"/>
</dbReference>
<feature type="domain" description="4Fe-4S ferredoxin-type" evidence="12">
    <location>
        <begin position="89"/>
        <end position="118"/>
    </location>
</feature>
<evidence type="ECO:0000256" key="1">
    <source>
        <dbReference type="ARBA" id="ARBA00022475"/>
    </source>
</evidence>
<dbReference type="GO" id="GO:0048038">
    <property type="term" value="F:quinone binding"/>
    <property type="evidence" value="ECO:0007669"/>
    <property type="project" value="UniProtKB-KW"/>
</dbReference>
<keyword evidence="8" id="KW-0411">Iron-sulfur</keyword>
<dbReference type="PANTHER" id="PTHR10849:SF24">
    <property type="entry name" value="NADH-QUINONE OXIDOREDUCTASE SUBUNIT I 2"/>
    <property type="match status" value="1"/>
</dbReference>
<evidence type="ECO:0000259" key="12">
    <source>
        <dbReference type="PROSITE" id="PS51379"/>
    </source>
</evidence>
<dbReference type="GO" id="GO:0016020">
    <property type="term" value="C:membrane"/>
    <property type="evidence" value="ECO:0007669"/>
    <property type="project" value="InterPro"/>
</dbReference>
<keyword evidence="11" id="KW-0472">Membrane</keyword>
<evidence type="ECO:0000256" key="10">
    <source>
        <dbReference type="ARBA" id="ARBA00023075"/>
    </source>
</evidence>
<evidence type="ECO:0000313" key="14">
    <source>
        <dbReference type="Proteomes" id="UP000245934"/>
    </source>
</evidence>
<keyword evidence="10" id="KW-0830">Ubiquinone</keyword>
<dbReference type="InterPro" id="IPR017896">
    <property type="entry name" value="4Fe4S_Fe-S-bd"/>
</dbReference>
<dbReference type="AlphaFoldDB" id="A0A2V2NG81"/>
<name>A0A2V2NG81_9EURY</name>
<reference evidence="13 14" key="1">
    <citation type="submission" date="2018-05" db="EMBL/GenBank/DDBJ databases">
        <title>Draft genome of Methanospirillum stamsii Pt1.</title>
        <authorList>
            <person name="Dueholm M.S."/>
            <person name="Nielsen P.H."/>
            <person name="Bakmann L.F."/>
            <person name="Otzen D.E."/>
        </authorList>
    </citation>
    <scope>NUCLEOTIDE SEQUENCE [LARGE SCALE GENOMIC DNA]</scope>
    <source>
        <strain evidence="13 14">Pt1</strain>
    </source>
</reference>
<dbReference type="PANTHER" id="PTHR10849">
    <property type="entry name" value="NADH DEHYDROGENASE UBIQUINONE IRON-SULFUR PROTEIN 8, MITOCHONDRIAL"/>
    <property type="match status" value="1"/>
</dbReference>
<dbReference type="Pfam" id="PF13237">
    <property type="entry name" value="Fer4_10"/>
    <property type="match status" value="1"/>
</dbReference>
<evidence type="ECO:0000256" key="8">
    <source>
        <dbReference type="ARBA" id="ARBA00023014"/>
    </source>
</evidence>
<keyword evidence="9" id="KW-0520">NAD</keyword>
<keyword evidence="14" id="KW-1185">Reference proteome</keyword>
<keyword evidence="4" id="KW-0479">Metal-binding</keyword>
<dbReference type="NCBIfam" id="NF006221">
    <property type="entry name" value="PRK08348.1"/>
    <property type="match status" value="1"/>
</dbReference>
<keyword evidence="6" id="KW-1278">Translocase</keyword>
<evidence type="ECO:0000256" key="3">
    <source>
        <dbReference type="ARBA" id="ARBA00022719"/>
    </source>
</evidence>
<keyword evidence="5" id="KW-0677">Repeat</keyword>
<evidence type="ECO:0000256" key="9">
    <source>
        <dbReference type="ARBA" id="ARBA00023027"/>
    </source>
</evidence>
<protein>
    <submittedName>
        <fullName evidence="13">NADH-quinone oxidoreductase</fullName>
    </submittedName>
</protein>
<accession>A0A2V2NG81</accession>